<proteinExistence type="predicted"/>
<dbReference type="EMBL" id="AZBU02000008">
    <property type="protein sequence ID" value="TKR67809.1"/>
    <property type="molecule type" value="Genomic_DNA"/>
</dbReference>
<dbReference type="SUPFAM" id="SSF52540">
    <property type="entry name" value="P-loop containing nucleoside triphosphate hydrolases"/>
    <property type="match status" value="1"/>
</dbReference>
<dbReference type="Gene3D" id="3.20.180.20">
    <property type="entry name" value="Dynein heavy chain, N-terminal domain 2"/>
    <property type="match status" value="1"/>
</dbReference>
<dbReference type="Proteomes" id="UP000298663">
    <property type="component" value="Unassembled WGS sequence"/>
</dbReference>
<dbReference type="PANTHER" id="PTHR10676">
    <property type="entry name" value="DYNEIN HEAVY CHAIN FAMILY PROTEIN"/>
    <property type="match status" value="1"/>
</dbReference>
<dbReference type="InterPro" id="IPR042222">
    <property type="entry name" value="Dynein_2_N"/>
</dbReference>
<evidence type="ECO:0000259" key="1">
    <source>
        <dbReference type="Pfam" id="PF08393"/>
    </source>
</evidence>
<reference evidence="2 4" key="2">
    <citation type="journal article" date="2015" name="Genome Biol.">
        <title>Comparative genomics of Steinernema reveals deeply conserved gene regulatory networks.</title>
        <authorList>
            <person name="Dillman A.R."/>
            <person name="Macchietto M."/>
            <person name="Porter C.F."/>
            <person name="Rogers A."/>
            <person name="Williams B."/>
            <person name="Antoshechkin I."/>
            <person name="Lee M.M."/>
            <person name="Goodwin Z."/>
            <person name="Lu X."/>
            <person name="Lewis E.E."/>
            <person name="Goodrich-Blair H."/>
            <person name="Stock S.P."/>
            <person name="Adams B.J."/>
            <person name="Sternberg P.W."/>
            <person name="Mortazavi A."/>
        </authorList>
    </citation>
    <scope>NUCLEOTIDE SEQUENCE [LARGE SCALE GENOMIC DNA]</scope>
    <source>
        <strain evidence="2 4">ALL</strain>
    </source>
</reference>
<name>A0A4U5MF30_STECR</name>
<keyword evidence="4" id="KW-1185">Reference proteome</keyword>
<dbReference type="GO" id="GO:0097729">
    <property type="term" value="C:9+2 motile cilium"/>
    <property type="evidence" value="ECO:0007669"/>
    <property type="project" value="TreeGrafter"/>
</dbReference>
<dbReference type="GO" id="GO:0008569">
    <property type="term" value="F:minus-end-directed microtubule motor activity"/>
    <property type="evidence" value="ECO:0007669"/>
    <property type="project" value="TreeGrafter"/>
</dbReference>
<dbReference type="EMBL" id="AZBU02000008">
    <property type="protein sequence ID" value="TKR67822.1"/>
    <property type="molecule type" value="Genomic_DNA"/>
</dbReference>
<reference evidence="2" key="1">
    <citation type="submission" date="2013-11" db="EMBL/GenBank/DDBJ databases">
        <authorList>
            <person name="Sternberg P."/>
            <person name="Dillman A."/>
            <person name="Macchietto M."/>
        </authorList>
    </citation>
    <scope>NUCLEOTIDE SEQUENCE</scope>
    <source>
        <strain evidence="2">ALL</strain>
    </source>
</reference>
<dbReference type="InterPro" id="IPR026983">
    <property type="entry name" value="DHC"/>
</dbReference>
<dbReference type="OrthoDB" id="5826481at2759"/>
<dbReference type="Gene3D" id="3.40.50.300">
    <property type="entry name" value="P-loop containing nucleotide triphosphate hydrolases"/>
    <property type="match status" value="2"/>
</dbReference>
<sequence length="1468" mass="170383">MLGAGIKLSFCSWPLGICEILLECSDSWIKLILEPAKCDKFFDAIASFQKKILENVFRSNHRTLVAELLKHSTTVGLRIYVSEESDLQALNLQVDRLRELAQLVPRVETKLSPKLYPNAAYLDIGDKQNVEFFDVGIANPFASFVKRINCISGEAEKLKGSGEVEIEEWTEAVRKLKDVLEEIRRQKTKTVIGKVLFDFVFMKKNLMEKIEQILKGLKEDMLGRQLEEKTIILADFSNTCSKLYGKNEFEQMAKIAEVRVVDGARIERRAKTIVDTYLTLLDYFDLANVDIARCYEVSRIPTKLETFIETIWEQLQLDRQALEKAVNQKAHTIQFEYEMIERDFQASVKKYRVASLDADIRRVAQRFDEVAGRLLIPKSHFAEVNSQLLLLDHEPINVNLKELDANVALFRKFALLHVEVIEYNEKWMDEKVAEVDCVQFVKIVESLNRKTDEIEELKDAQEDEYYFNVLNMAVGKIKEHTEKFRVLVPVLMALNAAKVQHWNVILERLDEKPVVENYLMKDLLTEDILSKLEKYENLTTVIGKEIFAEEEIEQLRAEWTEVVPVRYAYRNQAINMMSITSEIHTLLAKQINCCEALIVPELEALVSEYLSILVKIRNFVELYGDIAQTWSYLEPILSMEDMAYQMPEEWKLFQEITCTWKNINEQLLAISGTFEMLHMGTEHLKAMGTIMGQFQEIQGGFDTYLQKRKQVFPRLYFLSNAEVLDLLSEARNPESLRGYLTKLFRGIRKADFNVRGELISIESHNGERLVLKNPINVGAARRYVEKWLIDMERETSWAFKNALKSLKEEPVSPLRRLHQLVDAYPISVLAVYCRMAFTMIVEKGLTERTLDDSKKSLETVFEECRRQKKLKDIQIDCTYYLSVIDALIDNISSSQTDPIWYTALRYYWHNDNVFLRVLSLSFSYNYEYGITSRTRLEPERAYFNTHMSMLLVERLRYGSIYNHCDSMAIQEFTYRMGRAVIFYKCSPETSPEIVRSLLIGAIQSGTLLLLEEIDLLPHKVLGYLLSHMAALFHAIDKDITYYRMGQLEISVSPSFSIACSRSSELKYSQLAEVGFMNSSVSGCPEFKMFNEPSHINRLIKDFLHQFEQLFAIPIDLFLISQEATRLRKQELNLGVEHLVIFKTAVANILGPMVKAQSERMFERLMKNTFFTKLSALDRESDHVKARQEDELPDKLKGKVAQVFNLLKSCKKVALVGPPGCGKSTVCYLVGKLLKPKKVNCICVDQTPFDEQFSASWWTIFDGRYHKDYVDFVDGLCENGQNYKRNMEMVVLEENMRFIYESDSTIPGWPTVRFDHFYDEKRELEMSEETWNILQLRKIDLVKLWKKHSQYVTYVLMQGIPFEPKARQWVEKILLKHPDLQQKIPAEDGKFTNMRSSDEFFPRIVEQLTETNLIPTICGTSLVELEKFSEALCKKFQQFGWCDETIRLGPSATISDFERELQDNIVFRG</sequence>
<reference evidence="2" key="3">
    <citation type="journal article" date="2019" name="G3 (Bethesda)">
        <title>Hybrid Assembly of the Genome of the Entomopathogenic Nematode Steinernema carpocapsae Identifies the X-Chromosome.</title>
        <authorList>
            <person name="Serra L."/>
            <person name="Macchietto M."/>
            <person name="Macias-Munoz A."/>
            <person name="McGill C.J."/>
            <person name="Rodriguez I.M."/>
            <person name="Rodriguez B."/>
            <person name="Murad R."/>
            <person name="Mortazavi A."/>
        </authorList>
    </citation>
    <scope>NUCLEOTIDE SEQUENCE</scope>
    <source>
        <strain evidence="2">ALL</strain>
    </source>
</reference>
<protein>
    <recommendedName>
        <fullName evidence="1">Dynein heavy chain linker domain-containing protein</fullName>
    </recommendedName>
</protein>
<dbReference type="Gene3D" id="1.20.58.1120">
    <property type="match status" value="1"/>
</dbReference>
<dbReference type="GO" id="GO:0045505">
    <property type="term" value="F:dynein intermediate chain binding"/>
    <property type="evidence" value="ECO:0007669"/>
    <property type="project" value="InterPro"/>
</dbReference>
<accession>A0A4U5MF30</accession>
<evidence type="ECO:0000313" key="4">
    <source>
        <dbReference type="Proteomes" id="UP000298663"/>
    </source>
</evidence>
<dbReference type="STRING" id="34508.A0A4U5MF30"/>
<organism evidence="2 4">
    <name type="scientific">Steinernema carpocapsae</name>
    <name type="common">Entomopathogenic nematode</name>
    <dbReference type="NCBI Taxonomy" id="34508"/>
    <lineage>
        <taxon>Eukaryota</taxon>
        <taxon>Metazoa</taxon>
        <taxon>Ecdysozoa</taxon>
        <taxon>Nematoda</taxon>
        <taxon>Chromadorea</taxon>
        <taxon>Rhabditida</taxon>
        <taxon>Tylenchina</taxon>
        <taxon>Panagrolaimomorpha</taxon>
        <taxon>Strongyloidoidea</taxon>
        <taxon>Steinernematidae</taxon>
        <taxon>Steinernema</taxon>
    </lineage>
</organism>
<dbReference type="InterPro" id="IPR013602">
    <property type="entry name" value="Dynein_heavy_linker"/>
</dbReference>
<evidence type="ECO:0000313" key="2">
    <source>
        <dbReference type="EMBL" id="TKR67809.1"/>
    </source>
</evidence>
<dbReference type="InterPro" id="IPR027417">
    <property type="entry name" value="P-loop_NTPase"/>
</dbReference>
<dbReference type="GO" id="GO:0036156">
    <property type="term" value="C:inner dynein arm"/>
    <property type="evidence" value="ECO:0007669"/>
    <property type="project" value="TreeGrafter"/>
</dbReference>
<dbReference type="Pfam" id="PF08393">
    <property type="entry name" value="DHC_N2"/>
    <property type="match status" value="1"/>
</dbReference>
<dbReference type="GO" id="GO:0051959">
    <property type="term" value="F:dynein light intermediate chain binding"/>
    <property type="evidence" value="ECO:0007669"/>
    <property type="project" value="InterPro"/>
</dbReference>
<dbReference type="PANTHER" id="PTHR10676:SF242">
    <property type="entry name" value="DYNEIN AXONEMAL HEAVY CHAIN 3"/>
    <property type="match status" value="1"/>
</dbReference>
<evidence type="ECO:0000313" key="3">
    <source>
        <dbReference type="EMBL" id="TKR67822.1"/>
    </source>
</evidence>
<comment type="caution">
    <text evidence="2">The sequence shown here is derived from an EMBL/GenBank/DDBJ whole genome shotgun (WGS) entry which is preliminary data.</text>
</comment>
<gene>
    <name evidence="2" type="ORF">L596_023902</name>
    <name evidence="3" type="ORF">L596_023913</name>
</gene>
<dbReference type="InterPro" id="IPR042228">
    <property type="entry name" value="Dynein_linker_3"/>
</dbReference>
<dbReference type="Gene3D" id="1.20.140.100">
    <property type="entry name" value="Dynein heavy chain, N-terminal domain 2"/>
    <property type="match status" value="1"/>
</dbReference>
<dbReference type="GO" id="GO:0060294">
    <property type="term" value="P:cilium movement involved in cell motility"/>
    <property type="evidence" value="ECO:0007669"/>
    <property type="project" value="TreeGrafter"/>
</dbReference>
<feature type="domain" description="Dynein heavy chain linker" evidence="1">
    <location>
        <begin position="400"/>
        <end position="804"/>
    </location>
</feature>